<keyword evidence="4" id="KW-0012">Acyltransferase</keyword>
<feature type="region of interest" description="Disordered" evidence="1">
    <location>
        <begin position="403"/>
        <end position="432"/>
    </location>
</feature>
<dbReference type="HOGENOM" id="CLU_005679_2_0_11"/>
<dbReference type="InterPro" id="IPR002656">
    <property type="entry name" value="Acyl_transf_3_dom"/>
</dbReference>
<protein>
    <submittedName>
        <fullName evidence="4">Acyltransferase 3</fullName>
    </submittedName>
</protein>
<dbReference type="AlphaFoldDB" id="D1A1T1"/>
<evidence type="ECO:0000313" key="4">
    <source>
        <dbReference type="EMBL" id="ACY97769.1"/>
    </source>
</evidence>
<feature type="transmembrane region" description="Helical" evidence="2">
    <location>
        <begin position="12"/>
        <end position="32"/>
    </location>
</feature>
<feature type="domain" description="Acyltransferase 3" evidence="3">
    <location>
        <begin position="14"/>
        <end position="388"/>
    </location>
</feature>
<name>D1A1T1_THECD</name>
<dbReference type="KEGG" id="tcu:Tcur_2203"/>
<keyword evidence="4" id="KW-0808">Transferase</keyword>
<dbReference type="GO" id="GO:0016020">
    <property type="term" value="C:membrane"/>
    <property type="evidence" value="ECO:0007669"/>
    <property type="project" value="TreeGrafter"/>
</dbReference>
<evidence type="ECO:0000256" key="2">
    <source>
        <dbReference type="SAM" id="Phobius"/>
    </source>
</evidence>
<dbReference type="Proteomes" id="UP000001918">
    <property type="component" value="Chromosome"/>
</dbReference>
<dbReference type="PANTHER" id="PTHR23028">
    <property type="entry name" value="ACETYLTRANSFERASE"/>
    <property type="match status" value="1"/>
</dbReference>
<keyword evidence="2" id="KW-0812">Transmembrane</keyword>
<evidence type="ECO:0000256" key="1">
    <source>
        <dbReference type="SAM" id="MobiDB-lite"/>
    </source>
</evidence>
<gene>
    <name evidence="4" type="ordered locus">Tcur_2203</name>
</gene>
<organism evidence="4 5">
    <name type="scientific">Thermomonospora curvata (strain ATCC 19995 / DSM 43183 / JCM 3096 / KCTC 9072 / NBRC 15933 / NCIMB 10081 / Henssen B9)</name>
    <dbReference type="NCBI Taxonomy" id="471852"/>
    <lineage>
        <taxon>Bacteria</taxon>
        <taxon>Bacillati</taxon>
        <taxon>Actinomycetota</taxon>
        <taxon>Actinomycetes</taxon>
        <taxon>Streptosporangiales</taxon>
        <taxon>Thermomonosporaceae</taxon>
        <taxon>Thermomonospora</taxon>
    </lineage>
</organism>
<feature type="transmembrane region" description="Helical" evidence="2">
    <location>
        <begin position="342"/>
        <end position="360"/>
    </location>
</feature>
<keyword evidence="2" id="KW-1133">Transmembrane helix</keyword>
<keyword evidence="5" id="KW-1185">Reference proteome</keyword>
<evidence type="ECO:0000313" key="5">
    <source>
        <dbReference type="Proteomes" id="UP000001918"/>
    </source>
</evidence>
<dbReference type="InterPro" id="IPR050879">
    <property type="entry name" value="Acyltransferase_3"/>
</dbReference>
<feature type="transmembrane region" description="Helical" evidence="2">
    <location>
        <begin position="277"/>
        <end position="297"/>
    </location>
</feature>
<sequence>MDAAQASTGTARLAWLDALRGLAALAVAFHHATYHYTPGLRRQITAWFDPGTFGVVVFFLVSGYIIPASLERSRSLGRFWISRAFRIYPLLLVALAAIALINLTRLWPARDGLAELNPWTVVSAHLTMLQDVLAVPNALNVLWTLSYEMLFYLMVAALFAVGLHRRSAGIATALAAAGGAAIAFGGLLPAGALAAAAGVGPVVAVTALTLAVAIGCVFSRRPAVRSCGAVLGGLLALVLLVGNSRLPVWEGLALLAVMFTGTAAHRAEHGQIKVRTAALCGAVVFTVTTAAGLWHMGGWGVPADELLGYRRAWASSLALAALVFLAGLALRRRPMPRPLTGLGVISYSVYLLHPVLLVLSDALLGRPGEDSPLHLAALLTVLVAASALTQRLVERPGQRLGRRLARRLAPPPAAKAPQTREPEPLPASAGRP</sequence>
<dbReference type="EMBL" id="CP001738">
    <property type="protein sequence ID" value="ACY97769.1"/>
    <property type="molecule type" value="Genomic_DNA"/>
</dbReference>
<feature type="transmembrane region" description="Helical" evidence="2">
    <location>
        <begin position="248"/>
        <end position="265"/>
    </location>
</feature>
<dbReference type="eggNOG" id="COG1835">
    <property type="taxonomic scope" value="Bacteria"/>
</dbReference>
<feature type="transmembrane region" description="Helical" evidence="2">
    <location>
        <begin position="44"/>
        <end position="66"/>
    </location>
</feature>
<dbReference type="Pfam" id="PF01757">
    <property type="entry name" value="Acyl_transf_3"/>
    <property type="match status" value="1"/>
</dbReference>
<dbReference type="PANTHER" id="PTHR23028:SF53">
    <property type="entry name" value="ACYL_TRANSF_3 DOMAIN-CONTAINING PROTEIN"/>
    <property type="match status" value="1"/>
</dbReference>
<evidence type="ECO:0000259" key="3">
    <source>
        <dbReference type="Pfam" id="PF01757"/>
    </source>
</evidence>
<dbReference type="STRING" id="471852.Tcur_2203"/>
<feature type="transmembrane region" description="Helical" evidence="2">
    <location>
        <begin position="168"/>
        <end position="188"/>
    </location>
</feature>
<dbReference type="RefSeq" id="WP_012852553.1">
    <property type="nucleotide sequence ID" value="NC_013510.1"/>
</dbReference>
<feature type="transmembrane region" description="Helical" evidence="2">
    <location>
        <begin position="87"/>
        <end position="107"/>
    </location>
</feature>
<feature type="transmembrane region" description="Helical" evidence="2">
    <location>
        <begin position="141"/>
        <end position="161"/>
    </location>
</feature>
<accession>D1A1T1</accession>
<feature type="transmembrane region" description="Helical" evidence="2">
    <location>
        <begin position="194"/>
        <end position="216"/>
    </location>
</feature>
<feature type="transmembrane region" description="Helical" evidence="2">
    <location>
        <begin position="312"/>
        <end position="330"/>
    </location>
</feature>
<keyword evidence="2" id="KW-0472">Membrane</keyword>
<dbReference type="GO" id="GO:0000271">
    <property type="term" value="P:polysaccharide biosynthetic process"/>
    <property type="evidence" value="ECO:0007669"/>
    <property type="project" value="TreeGrafter"/>
</dbReference>
<feature type="transmembrane region" description="Helical" evidence="2">
    <location>
        <begin position="372"/>
        <end position="393"/>
    </location>
</feature>
<feature type="transmembrane region" description="Helical" evidence="2">
    <location>
        <begin position="223"/>
        <end position="242"/>
    </location>
</feature>
<proteinExistence type="predicted"/>
<reference evidence="4 5" key="1">
    <citation type="journal article" date="2011" name="Stand. Genomic Sci.">
        <title>Complete genome sequence of Thermomonospora curvata type strain (B9).</title>
        <authorList>
            <person name="Chertkov O."/>
            <person name="Sikorski J."/>
            <person name="Nolan M."/>
            <person name="Lapidus A."/>
            <person name="Lucas S."/>
            <person name="Del Rio T.G."/>
            <person name="Tice H."/>
            <person name="Cheng J.F."/>
            <person name="Goodwin L."/>
            <person name="Pitluck S."/>
            <person name="Liolios K."/>
            <person name="Ivanova N."/>
            <person name="Mavromatis K."/>
            <person name="Mikhailova N."/>
            <person name="Ovchinnikova G."/>
            <person name="Pati A."/>
            <person name="Chen A."/>
            <person name="Palaniappan K."/>
            <person name="Djao O.D."/>
            <person name="Land M."/>
            <person name="Hauser L."/>
            <person name="Chang Y.J."/>
            <person name="Jeffries C.D."/>
            <person name="Brettin T."/>
            <person name="Han C."/>
            <person name="Detter J.C."/>
            <person name="Rohde M."/>
            <person name="Goker M."/>
            <person name="Woyke T."/>
            <person name="Bristow J."/>
            <person name="Eisen J.A."/>
            <person name="Markowitz V."/>
            <person name="Hugenholtz P."/>
            <person name="Klenk H.P."/>
            <person name="Kyrpides N.C."/>
        </authorList>
    </citation>
    <scope>NUCLEOTIDE SEQUENCE [LARGE SCALE GENOMIC DNA]</scope>
    <source>
        <strain evidence="5">ATCC 19995 / DSM 43183 / JCM 3096 / KCTC 9072 / NBRC 15933 / NCIMB 10081 / Henssen B9</strain>
    </source>
</reference>
<dbReference type="GO" id="GO:0016747">
    <property type="term" value="F:acyltransferase activity, transferring groups other than amino-acyl groups"/>
    <property type="evidence" value="ECO:0007669"/>
    <property type="project" value="InterPro"/>
</dbReference>